<dbReference type="AlphaFoldDB" id="A0A8T0JI29"/>
<feature type="domain" description="EXS" evidence="8">
    <location>
        <begin position="136"/>
        <end position="332"/>
    </location>
</feature>
<dbReference type="InterPro" id="IPR036915">
    <property type="entry name" value="Cyclin-like_sf"/>
</dbReference>
<dbReference type="Gene3D" id="1.10.472.10">
    <property type="entry name" value="Cyclin-like"/>
    <property type="match status" value="1"/>
</dbReference>
<accession>A0A8T0JI29</accession>
<evidence type="ECO:0000256" key="2">
    <source>
        <dbReference type="ARBA" id="ARBA00007215"/>
    </source>
</evidence>
<dbReference type="InterPro" id="IPR013922">
    <property type="entry name" value="Cyclin_PHO80-like"/>
</dbReference>
<keyword evidence="5" id="KW-1133">Transmembrane helix</keyword>
<dbReference type="PANTHER" id="PTHR15615">
    <property type="match status" value="1"/>
</dbReference>
<evidence type="ECO:0000313" key="9">
    <source>
        <dbReference type="EMBL" id="KAG2371623.1"/>
    </source>
</evidence>
<evidence type="ECO:0000256" key="6">
    <source>
        <dbReference type="ARBA" id="ARBA00023136"/>
    </source>
</evidence>
<protein>
    <submittedName>
        <fullName evidence="9">Cyclin-U1-1 protein</fullName>
    </submittedName>
</protein>
<name>A0A8T0JI29_PHAAN</name>
<dbReference type="Proteomes" id="UP000743370">
    <property type="component" value="Unassembled WGS sequence"/>
</dbReference>
<keyword evidence="7" id="KW-0131">Cell cycle</keyword>
<dbReference type="InterPro" id="IPR004342">
    <property type="entry name" value="EXS_C"/>
</dbReference>
<dbReference type="GO" id="GO:0019901">
    <property type="term" value="F:protein kinase binding"/>
    <property type="evidence" value="ECO:0007669"/>
    <property type="project" value="InterPro"/>
</dbReference>
<evidence type="ECO:0000313" key="10">
    <source>
        <dbReference type="Proteomes" id="UP000743370"/>
    </source>
</evidence>
<dbReference type="Pfam" id="PF03124">
    <property type="entry name" value="EXS"/>
    <property type="match status" value="1"/>
</dbReference>
<evidence type="ECO:0000256" key="4">
    <source>
        <dbReference type="ARBA" id="ARBA00022692"/>
    </source>
</evidence>
<keyword evidence="3" id="KW-0132">Cell division</keyword>
<gene>
    <name evidence="9" type="ORF">HKW66_Vig0217970</name>
</gene>
<dbReference type="PROSITE" id="PS51380">
    <property type="entry name" value="EXS"/>
    <property type="match status" value="1"/>
</dbReference>
<organism evidence="9 10">
    <name type="scientific">Phaseolus angularis</name>
    <name type="common">Azuki bean</name>
    <name type="synonym">Vigna angularis</name>
    <dbReference type="NCBI Taxonomy" id="3914"/>
    <lineage>
        <taxon>Eukaryota</taxon>
        <taxon>Viridiplantae</taxon>
        <taxon>Streptophyta</taxon>
        <taxon>Embryophyta</taxon>
        <taxon>Tracheophyta</taxon>
        <taxon>Spermatophyta</taxon>
        <taxon>Magnoliopsida</taxon>
        <taxon>eudicotyledons</taxon>
        <taxon>Gunneridae</taxon>
        <taxon>Pentapetalae</taxon>
        <taxon>rosids</taxon>
        <taxon>fabids</taxon>
        <taxon>Fabales</taxon>
        <taxon>Fabaceae</taxon>
        <taxon>Papilionoideae</taxon>
        <taxon>50 kb inversion clade</taxon>
        <taxon>NPAAA clade</taxon>
        <taxon>indigoferoid/millettioid clade</taxon>
        <taxon>Phaseoleae</taxon>
        <taxon>Vigna</taxon>
    </lineage>
</organism>
<evidence type="ECO:0000259" key="8">
    <source>
        <dbReference type="PROSITE" id="PS51380"/>
    </source>
</evidence>
<evidence type="ECO:0000256" key="1">
    <source>
        <dbReference type="ARBA" id="ARBA00004141"/>
    </source>
</evidence>
<dbReference type="GO" id="GO:0051301">
    <property type="term" value="P:cell division"/>
    <property type="evidence" value="ECO:0007669"/>
    <property type="project" value="UniProtKB-KW"/>
</dbReference>
<evidence type="ECO:0000256" key="5">
    <source>
        <dbReference type="ARBA" id="ARBA00022989"/>
    </source>
</evidence>
<comment type="similarity">
    <text evidence="2">Belongs to the cyclin family. Cyclin U/P subfamily.</text>
</comment>
<evidence type="ECO:0000256" key="7">
    <source>
        <dbReference type="ARBA" id="ARBA00023306"/>
    </source>
</evidence>
<dbReference type="EMBL" id="JABFOF010000011">
    <property type="protein sequence ID" value="KAG2371623.1"/>
    <property type="molecule type" value="Genomic_DNA"/>
</dbReference>
<evidence type="ECO:0000256" key="3">
    <source>
        <dbReference type="ARBA" id="ARBA00022618"/>
    </source>
</evidence>
<keyword evidence="4" id="KW-0812">Transmembrane</keyword>
<keyword evidence="6" id="KW-0472">Membrane</keyword>
<comment type="caution">
    <text evidence="9">The sequence shown here is derived from an EMBL/GenBank/DDBJ whole genome shotgun (WGS) entry which is preliminary data.</text>
</comment>
<comment type="subcellular location">
    <subcellularLocation>
        <location evidence="1">Membrane</location>
        <topology evidence="1">Multi-pass membrane protein</topology>
    </subcellularLocation>
</comment>
<dbReference type="GO" id="GO:0016020">
    <property type="term" value="C:membrane"/>
    <property type="evidence" value="ECO:0007669"/>
    <property type="project" value="UniProtKB-SubCell"/>
</dbReference>
<dbReference type="PANTHER" id="PTHR15615:SF121">
    <property type="entry name" value="CYCLIN-U1-1"/>
    <property type="match status" value="1"/>
</dbReference>
<dbReference type="Pfam" id="PF08613">
    <property type="entry name" value="Cyclin"/>
    <property type="match status" value="1"/>
</dbReference>
<reference evidence="9 10" key="1">
    <citation type="submission" date="2020-05" db="EMBL/GenBank/DDBJ databases">
        <title>Vigna angularis (adzuki bean) Var. LongXiaoDou No. 4 denovo assembly.</title>
        <authorList>
            <person name="Xiang H."/>
        </authorList>
    </citation>
    <scope>NUCLEOTIDE SEQUENCE [LARGE SCALE GENOMIC DNA]</scope>
    <source>
        <tissue evidence="9">Leaf</tissue>
    </source>
</reference>
<proteinExistence type="inferred from homology"/>
<sequence length="603" mass="68540">MFGGVANPSNSTHLRKSGSRPVVYDLDEHEVENGVEEGLLHPVEADDSKGSVTTVGAATMMPSPALLWRFKIGWDSVMIMSADKRDLFLYEAFLYFNPLLLAVSPPPPPTHCLGFDDLAVGNQLMVATIAWLEADSVCGSHSVAIPLVLVLPYLFRLNQCLRQYKDTGEKTTLKYSTAVPVIFLSALKYHVFPDKWTNFYRPLWLLSGVVNSSYSFYWDVNRDWDLGGFTRIFKFNKPHLFSHMLHGRRWVYFWVIGSNLILRCTWTYKLSAHLRHNYLTVFIIAALEIFRRFQWIFFRVENEWNKMNSKSHSHLSAKEIPNDEENLLHSIDYSGISIPYDHWLGYPCPRVGWGPSIKNISGSRFTRFATNAPLSEYSSNHGRQLLPETSLSELNLPRVLFVLSSMLEKLVARNEKLVDVLNQQLDGLTCGSVRLGNSLNTFHGVRAPSISIPKYLERIYKYTNCSPSCFVVGYVYIDRLTHRHPDSLVTSLNVHRLLVTSVMVASKMLDDEHYNNAVYARVGGVSNAELNKLELELLFLLDFRVVVSSGVFESYCFHLEKEMAVNGTGMKIERALTPKAMEDLEAEISVEDKQSPSPPQIVH</sequence>
<dbReference type="SUPFAM" id="SSF47954">
    <property type="entry name" value="Cyclin-like"/>
    <property type="match status" value="1"/>
</dbReference>